<evidence type="ECO:0000313" key="2">
    <source>
        <dbReference type="Proteomes" id="UP000644507"/>
    </source>
</evidence>
<gene>
    <name evidence="1" type="ORF">GCM10007100_03200</name>
</gene>
<reference evidence="1" key="1">
    <citation type="journal article" date="2014" name="Int. J. Syst. Evol. Microbiol.">
        <title>Complete genome sequence of Corynebacterium casei LMG S-19264T (=DSM 44701T), isolated from a smear-ripened cheese.</title>
        <authorList>
            <consortium name="US DOE Joint Genome Institute (JGI-PGF)"/>
            <person name="Walter F."/>
            <person name="Albersmeier A."/>
            <person name="Kalinowski J."/>
            <person name="Ruckert C."/>
        </authorList>
    </citation>
    <scope>NUCLEOTIDE SEQUENCE</scope>
    <source>
        <strain evidence="1">KCTC 12988</strain>
    </source>
</reference>
<dbReference type="Gene3D" id="3.90.1570.30">
    <property type="match status" value="1"/>
</dbReference>
<name>A0A918TDY8_9BACT</name>
<dbReference type="SUPFAM" id="SSF52540">
    <property type="entry name" value="P-loop containing nucleoside triphosphate hydrolases"/>
    <property type="match status" value="1"/>
</dbReference>
<evidence type="ECO:0000313" key="1">
    <source>
        <dbReference type="EMBL" id="GHC41725.1"/>
    </source>
</evidence>
<dbReference type="Proteomes" id="UP000644507">
    <property type="component" value="Unassembled WGS sequence"/>
</dbReference>
<dbReference type="EMBL" id="BMXI01000001">
    <property type="protein sequence ID" value="GHC41725.1"/>
    <property type="molecule type" value="Genomic_DNA"/>
</dbReference>
<dbReference type="InterPro" id="IPR027417">
    <property type="entry name" value="P-loop_NTPase"/>
</dbReference>
<comment type="caution">
    <text evidence="1">The sequence shown here is derived from an EMBL/GenBank/DDBJ whole genome shotgun (WGS) entry which is preliminary data.</text>
</comment>
<dbReference type="Gene3D" id="3.40.50.300">
    <property type="entry name" value="P-loop containing nucleotide triphosphate hydrolases"/>
    <property type="match status" value="1"/>
</dbReference>
<sequence length="840" mass="96513">MKTYARAKKLSSQFTGDTLNEADTRHQIIDCILHEVWSWPKSNTKCEEHVKTGYADYILSDSKGNPIIVVEAKKEGNHFKLPRAIASKPSDFQTAKIGVLSSVKEIKEAVAQVAGYCLQIGCELAAITNGHSFVIFKAFTRGSKLEDSLALVIPSLDCLHQSFTELDDMLSYLPLSKSGNLERLLSKKGKGPTELFYPKNSIPHYDNPLNKNDFAKFTEPLAKVFFQDISPTDKELMEKCYVYSTGSEVVEHELKKDIKDSITPFFEQDGGKEIQKLRDGSYLTARIAQSIQHNTNDVVILYGGKGAGKSTFLRRLFYFEQPTEFRMYAFPVIVDFLQAPQTATGIARYAWDQLIKSLDQDNILESPIEELAKLFKDRLDVSASQELAAFDGKDFEVKRNELLCKWKEDDKYVSKCLIDYWKEKDKCLVVAFDNTDQLSPQLQDTCFLLAQNFSQTLGSTIIISMREERYCRARTNGVLDAYHNSGFHLSSPNLTMVFEKRLKFLISQLWKHKKGDKKLKIPDDAPLDDIIKFFNQCLRQFKNSSNPLRVFLARCAHDNVRQALLFFRQFTTSGYTHARDLINNPHWTVSDHQVIKPMMVPERHNYNENKSLIPNVIQYRNAANGSYFTGMRLLALLKKDLKTTPDRTSFRDVVSICDDFESKFGMRSDVEQSLDVFLRNGLIESNNRLDTYKVEFENNEGNKDLVYADEVRLTSFGSYLYEFMSVAFAYLDLVSLDTGLTSESLYNSFCEGAEKERGLAKDGNRKERLEYRIQRTRAFIEHLKTEEESEQEELGFTLEEMVTPRIAEKFEEDILRVEKSAKRNFKNDEPKFGSMEHLWE</sequence>
<protein>
    <submittedName>
        <fullName evidence="1">Uncharacterized protein</fullName>
    </submittedName>
</protein>
<dbReference type="RefSeq" id="WP_189566720.1">
    <property type="nucleotide sequence ID" value="NZ_BMXI01000001.1"/>
</dbReference>
<dbReference type="AlphaFoldDB" id="A0A918TDY8"/>
<organism evidence="1 2">
    <name type="scientific">Roseibacillus persicicus</name>
    <dbReference type="NCBI Taxonomy" id="454148"/>
    <lineage>
        <taxon>Bacteria</taxon>
        <taxon>Pseudomonadati</taxon>
        <taxon>Verrucomicrobiota</taxon>
        <taxon>Verrucomicrobiia</taxon>
        <taxon>Verrucomicrobiales</taxon>
        <taxon>Verrucomicrobiaceae</taxon>
        <taxon>Roseibacillus</taxon>
    </lineage>
</organism>
<keyword evidence="2" id="KW-1185">Reference proteome</keyword>
<proteinExistence type="predicted"/>
<reference evidence="1" key="2">
    <citation type="submission" date="2020-09" db="EMBL/GenBank/DDBJ databases">
        <authorList>
            <person name="Sun Q."/>
            <person name="Kim S."/>
        </authorList>
    </citation>
    <scope>NUCLEOTIDE SEQUENCE</scope>
    <source>
        <strain evidence="1">KCTC 12988</strain>
    </source>
</reference>
<accession>A0A918TDY8</accession>